<comment type="caution">
    <text evidence="1">The sequence shown here is derived from an EMBL/GenBank/DDBJ whole genome shotgun (WGS) entry which is preliminary data.</text>
</comment>
<protein>
    <submittedName>
        <fullName evidence="1">Uncharacterized protein</fullName>
    </submittedName>
</protein>
<proteinExistence type="predicted"/>
<keyword evidence="2" id="KW-1185">Reference proteome</keyword>
<dbReference type="AlphaFoldDB" id="A0A0C1FUK6"/>
<gene>
    <name evidence="1" type="ORF">OC25_21080</name>
</gene>
<sequence>MSWEGSIVLKNCYYKNVENLYILAPNEPKTIATDIIDITNLVVHLIRSIFSELALNLIDNFRPIVLSYKPKSEHIAKTVINSKCQLDSR</sequence>
<dbReference type="Proteomes" id="UP000031246">
    <property type="component" value="Unassembled WGS sequence"/>
</dbReference>
<evidence type="ECO:0000313" key="1">
    <source>
        <dbReference type="EMBL" id="KIA91544.1"/>
    </source>
</evidence>
<reference evidence="1 2" key="1">
    <citation type="submission" date="2014-10" db="EMBL/GenBank/DDBJ databases">
        <title>Pedobacter Kyungheensis.</title>
        <authorList>
            <person name="Anderson B.M."/>
            <person name="Newman J.D."/>
        </authorList>
    </citation>
    <scope>NUCLEOTIDE SEQUENCE [LARGE SCALE GENOMIC DNA]</scope>
    <source>
        <strain evidence="1 2">KACC 16221</strain>
    </source>
</reference>
<accession>A0A0C1FUK6</accession>
<dbReference type="EMBL" id="JSYN01000028">
    <property type="protein sequence ID" value="KIA91544.1"/>
    <property type="molecule type" value="Genomic_DNA"/>
</dbReference>
<name>A0A0C1FUK6_9SPHI</name>
<evidence type="ECO:0000313" key="2">
    <source>
        <dbReference type="Proteomes" id="UP000031246"/>
    </source>
</evidence>
<organism evidence="1 2">
    <name type="scientific">Pedobacter kyungheensis</name>
    <dbReference type="NCBI Taxonomy" id="1069985"/>
    <lineage>
        <taxon>Bacteria</taxon>
        <taxon>Pseudomonadati</taxon>
        <taxon>Bacteroidota</taxon>
        <taxon>Sphingobacteriia</taxon>
        <taxon>Sphingobacteriales</taxon>
        <taxon>Sphingobacteriaceae</taxon>
        <taxon>Pedobacter</taxon>
    </lineage>
</organism>